<dbReference type="InterPro" id="IPR035587">
    <property type="entry name" value="DUS-like_FMN-bd"/>
</dbReference>
<dbReference type="OrthoDB" id="10262250at2759"/>
<dbReference type="GO" id="GO:0050660">
    <property type="term" value="F:flavin adenine dinucleotide binding"/>
    <property type="evidence" value="ECO:0007669"/>
    <property type="project" value="InterPro"/>
</dbReference>
<dbReference type="GO" id="GO:0017150">
    <property type="term" value="F:tRNA dihydrouridine synthase activity"/>
    <property type="evidence" value="ECO:0007669"/>
    <property type="project" value="InterPro"/>
</dbReference>
<dbReference type="Gene3D" id="3.20.20.70">
    <property type="entry name" value="Aldolase class I"/>
    <property type="match status" value="1"/>
</dbReference>
<evidence type="ECO:0000256" key="11">
    <source>
        <dbReference type="PIRSR" id="PIRSR006621-2"/>
    </source>
</evidence>
<feature type="domain" description="DUS-like FMN-binding" evidence="12">
    <location>
        <begin position="10"/>
        <end position="267"/>
    </location>
</feature>
<dbReference type="GO" id="GO:0005737">
    <property type="term" value="C:cytoplasm"/>
    <property type="evidence" value="ECO:0007669"/>
    <property type="project" value="TreeGrafter"/>
</dbReference>
<feature type="binding site" evidence="11">
    <location>
        <position position="178"/>
    </location>
    <ligand>
        <name>FMN</name>
        <dbReference type="ChEBI" id="CHEBI:58210"/>
    </ligand>
</feature>
<feature type="active site" description="Proton donor" evidence="10">
    <location>
        <position position="111"/>
    </location>
</feature>
<proteinExistence type="inferred from homology"/>
<keyword evidence="14" id="KW-1185">Reference proteome</keyword>
<comment type="catalytic activity">
    <reaction evidence="7">
        <text>a 5,6-dihydrouridine in mRNA + NAD(+) = a uridine in mRNA + NADH + H(+)</text>
        <dbReference type="Rhea" id="RHEA:69851"/>
        <dbReference type="Rhea" id="RHEA-COMP:14658"/>
        <dbReference type="Rhea" id="RHEA-COMP:17789"/>
        <dbReference type="ChEBI" id="CHEBI:15378"/>
        <dbReference type="ChEBI" id="CHEBI:57540"/>
        <dbReference type="ChEBI" id="CHEBI:57945"/>
        <dbReference type="ChEBI" id="CHEBI:65315"/>
        <dbReference type="ChEBI" id="CHEBI:74443"/>
    </reaction>
    <physiologicalReaction direction="right-to-left" evidence="7">
        <dbReference type="Rhea" id="RHEA:69853"/>
    </physiologicalReaction>
</comment>
<evidence type="ECO:0000256" key="2">
    <source>
        <dbReference type="ARBA" id="ARBA00022630"/>
    </source>
</evidence>
<reference evidence="13" key="1">
    <citation type="submission" date="2021-06" db="EMBL/GenBank/DDBJ databases">
        <authorList>
            <person name="Kallberg Y."/>
            <person name="Tangrot J."/>
            <person name="Rosling A."/>
        </authorList>
    </citation>
    <scope>NUCLEOTIDE SEQUENCE</scope>
    <source>
        <strain evidence="13">BR232B</strain>
    </source>
</reference>
<evidence type="ECO:0000313" key="13">
    <source>
        <dbReference type="EMBL" id="CAG8517210.1"/>
    </source>
</evidence>
<evidence type="ECO:0000256" key="7">
    <source>
        <dbReference type="ARBA" id="ARBA00048342"/>
    </source>
</evidence>
<comment type="cofactor">
    <cofactor evidence="1 9 11">
        <name>FMN</name>
        <dbReference type="ChEBI" id="CHEBI:58210"/>
    </cofactor>
</comment>
<comment type="caution">
    <text evidence="13">The sequence shown here is derived from an EMBL/GenBank/DDBJ whole genome shotgun (WGS) entry which is preliminary data.</text>
</comment>
<keyword evidence="4" id="KW-0507">mRNA processing</keyword>
<dbReference type="GO" id="GO:0006397">
    <property type="term" value="P:mRNA processing"/>
    <property type="evidence" value="ECO:0007669"/>
    <property type="project" value="UniProtKB-KW"/>
</dbReference>
<evidence type="ECO:0000256" key="6">
    <source>
        <dbReference type="ARBA" id="ARBA00023002"/>
    </source>
</evidence>
<dbReference type="PANTHER" id="PTHR45936">
    <property type="entry name" value="TRNA-DIHYDROURIDINE(20) SYNTHASE [NAD(P)+]-LIKE"/>
    <property type="match status" value="1"/>
</dbReference>
<feature type="binding site" evidence="11">
    <location>
        <begin position="13"/>
        <end position="15"/>
    </location>
    <ligand>
        <name>FMN</name>
        <dbReference type="ChEBI" id="CHEBI:58210"/>
    </ligand>
</feature>
<dbReference type="InterPro" id="IPR018517">
    <property type="entry name" value="tRNA_hU_synthase_CS"/>
</dbReference>
<keyword evidence="6 9" id="KW-0560">Oxidoreductase</keyword>
<evidence type="ECO:0000256" key="1">
    <source>
        <dbReference type="ARBA" id="ARBA00001917"/>
    </source>
</evidence>
<dbReference type="EC" id="1.3.1.-" evidence="9"/>
<keyword evidence="5 9" id="KW-0819">tRNA processing</keyword>
<evidence type="ECO:0000256" key="4">
    <source>
        <dbReference type="ARBA" id="ARBA00022664"/>
    </source>
</evidence>
<dbReference type="PIRSF" id="PIRSF006621">
    <property type="entry name" value="Dus"/>
    <property type="match status" value="1"/>
</dbReference>
<dbReference type="InterPro" id="IPR001269">
    <property type="entry name" value="DUS_fam"/>
</dbReference>
<dbReference type="EMBL" id="CAJVPI010000308">
    <property type="protein sequence ID" value="CAG8517210.1"/>
    <property type="molecule type" value="Genomic_DNA"/>
</dbReference>
<keyword evidence="2 9" id="KW-0285">Flavoprotein</keyword>
<dbReference type="SUPFAM" id="SSF51395">
    <property type="entry name" value="FMN-linked oxidoreductases"/>
    <property type="match status" value="1"/>
</dbReference>
<dbReference type="PROSITE" id="PS01136">
    <property type="entry name" value="UPF0034"/>
    <property type="match status" value="1"/>
</dbReference>
<dbReference type="CDD" id="cd02801">
    <property type="entry name" value="DUS_like_FMN"/>
    <property type="match status" value="1"/>
</dbReference>
<dbReference type="PANTHER" id="PTHR45936:SF1">
    <property type="entry name" value="TRNA-DIHYDROURIDINE(20) SYNTHASE [NAD(P)+]-LIKE"/>
    <property type="match status" value="1"/>
</dbReference>
<keyword evidence="11" id="KW-0547">Nucleotide-binding</keyword>
<dbReference type="AlphaFoldDB" id="A0A9N9A457"/>
<dbReference type="Pfam" id="PF01207">
    <property type="entry name" value="Dus"/>
    <property type="match status" value="1"/>
</dbReference>
<dbReference type="InterPro" id="IPR013785">
    <property type="entry name" value="Aldolase_TIM"/>
</dbReference>
<evidence type="ECO:0000256" key="3">
    <source>
        <dbReference type="ARBA" id="ARBA00022643"/>
    </source>
</evidence>
<feature type="binding site" evidence="11">
    <location>
        <begin position="234"/>
        <end position="235"/>
    </location>
    <ligand>
        <name>FMN</name>
        <dbReference type="ChEBI" id="CHEBI:58210"/>
    </ligand>
</feature>
<comment type="function">
    <text evidence="9">Catalyzes the synthesis of dihydrouridine, a modified base found in the D-loop of most tRNAs.</text>
</comment>
<protein>
    <recommendedName>
        <fullName evidence="9">tRNA-dihydrouridine synthase</fullName>
        <ecNumber evidence="9">1.3.1.-</ecNumber>
    </recommendedName>
</protein>
<accession>A0A9N9A457</accession>
<dbReference type="InterPro" id="IPR052582">
    <property type="entry name" value="tRNA-DUS-like"/>
</dbReference>
<comment type="catalytic activity">
    <reaction evidence="8">
        <text>a 5,6-dihydrouridine in mRNA + NADP(+) = a uridine in mRNA + NADPH + H(+)</text>
        <dbReference type="Rhea" id="RHEA:69855"/>
        <dbReference type="Rhea" id="RHEA-COMP:14658"/>
        <dbReference type="Rhea" id="RHEA-COMP:17789"/>
        <dbReference type="ChEBI" id="CHEBI:15378"/>
        <dbReference type="ChEBI" id="CHEBI:57783"/>
        <dbReference type="ChEBI" id="CHEBI:58349"/>
        <dbReference type="ChEBI" id="CHEBI:65315"/>
        <dbReference type="ChEBI" id="CHEBI:74443"/>
    </reaction>
    <physiologicalReaction direction="right-to-left" evidence="8">
        <dbReference type="Rhea" id="RHEA:69857"/>
    </physiologicalReaction>
</comment>
<evidence type="ECO:0000256" key="9">
    <source>
        <dbReference type="PIRNR" id="PIRNR006621"/>
    </source>
</evidence>
<name>A0A9N9A457_9GLOM</name>
<comment type="similarity">
    <text evidence="9">Belongs to the dus family.</text>
</comment>
<gene>
    <name evidence="13" type="ORF">PBRASI_LOCUS3428</name>
</gene>
<evidence type="ECO:0000256" key="5">
    <source>
        <dbReference type="ARBA" id="ARBA00022694"/>
    </source>
</evidence>
<dbReference type="Proteomes" id="UP000789739">
    <property type="component" value="Unassembled WGS sequence"/>
</dbReference>
<sequence length="318" mass="35595">MSISYGNKIILAPMVRVGTLPMRLLALEFGADLVYSPEIVDKRIIASERRVNKATGIIEYIDEKNSINFRTHPSEKCRLIFQIGTSDPELALQAALKVKEDVSGIDVNCGCPKKFSIQGGMGAALLTDPDKLKAILTNLVENCGLPVTCKIRMLETAEETIKLCKMIESTGIKALAIHCRTKNERPSDKGHWEIFKPIVENVKSIPVIANGDIFDRSDIQKVKELSAVSSIMIARGAQSNVSIFCNEGLLPKREIAIMYIKKAINIHNNYANTKYTLMQIYADSVKDNEYHALVRAKSYEDLCEIYSLQSYLKEHKLR</sequence>
<evidence type="ECO:0000256" key="8">
    <source>
        <dbReference type="ARBA" id="ARBA00049447"/>
    </source>
</evidence>
<keyword evidence="3 9" id="KW-0288">FMN</keyword>
<evidence type="ECO:0000313" key="14">
    <source>
        <dbReference type="Proteomes" id="UP000789739"/>
    </source>
</evidence>
<evidence type="ECO:0000256" key="10">
    <source>
        <dbReference type="PIRSR" id="PIRSR006621-1"/>
    </source>
</evidence>
<evidence type="ECO:0000259" key="12">
    <source>
        <dbReference type="Pfam" id="PF01207"/>
    </source>
</evidence>
<organism evidence="13 14">
    <name type="scientific">Paraglomus brasilianum</name>
    <dbReference type="NCBI Taxonomy" id="144538"/>
    <lineage>
        <taxon>Eukaryota</taxon>
        <taxon>Fungi</taxon>
        <taxon>Fungi incertae sedis</taxon>
        <taxon>Mucoromycota</taxon>
        <taxon>Glomeromycotina</taxon>
        <taxon>Glomeromycetes</taxon>
        <taxon>Paraglomerales</taxon>
        <taxon>Paraglomeraceae</taxon>
        <taxon>Paraglomus</taxon>
    </lineage>
</organism>
<feature type="binding site" evidence="11">
    <location>
        <position position="150"/>
    </location>
    <ligand>
        <name>FMN</name>
        <dbReference type="ChEBI" id="CHEBI:58210"/>
    </ligand>
</feature>
<feature type="binding site" evidence="11">
    <location>
        <position position="82"/>
    </location>
    <ligand>
        <name>FMN</name>
        <dbReference type="ChEBI" id="CHEBI:58210"/>
    </ligand>
</feature>